<dbReference type="PROSITE" id="PS50931">
    <property type="entry name" value="HTH_LYSR"/>
    <property type="match status" value="1"/>
</dbReference>
<dbReference type="EMBL" id="JANUHA010000026">
    <property type="protein sequence ID" value="MCS0599303.1"/>
    <property type="molecule type" value="Genomic_DNA"/>
</dbReference>
<evidence type="ECO:0000259" key="5">
    <source>
        <dbReference type="PROSITE" id="PS50931"/>
    </source>
</evidence>
<keyword evidence="3" id="KW-0238">DNA-binding</keyword>
<proteinExistence type="inferred from homology"/>
<dbReference type="SUPFAM" id="SSF46785">
    <property type="entry name" value="Winged helix' DNA-binding domain"/>
    <property type="match status" value="1"/>
</dbReference>
<dbReference type="InterPro" id="IPR036388">
    <property type="entry name" value="WH-like_DNA-bd_sf"/>
</dbReference>
<comment type="similarity">
    <text evidence="1">Belongs to the LysR transcriptional regulatory family.</text>
</comment>
<protein>
    <submittedName>
        <fullName evidence="6">LysR family transcriptional regulator</fullName>
    </submittedName>
</protein>
<dbReference type="PRINTS" id="PR00039">
    <property type="entry name" value="HTHLYSR"/>
</dbReference>
<dbReference type="Gene3D" id="1.10.10.10">
    <property type="entry name" value="Winged helix-like DNA-binding domain superfamily/Winged helix DNA-binding domain"/>
    <property type="match status" value="1"/>
</dbReference>
<evidence type="ECO:0000313" key="6">
    <source>
        <dbReference type="EMBL" id="MCS0599303.1"/>
    </source>
</evidence>
<evidence type="ECO:0000256" key="4">
    <source>
        <dbReference type="ARBA" id="ARBA00023163"/>
    </source>
</evidence>
<keyword evidence="2" id="KW-0805">Transcription regulation</keyword>
<reference evidence="6 7" key="1">
    <citation type="submission" date="2022-08" db="EMBL/GenBank/DDBJ databases">
        <title>Reclassification of Massilia species as members of the genera Telluria, Duganella, Pseudoduganella, Mokoshia gen. nov. and Zemynaea gen. nov. using orthogonal and non-orthogonal genome-based approaches.</title>
        <authorList>
            <person name="Bowman J.P."/>
        </authorList>
    </citation>
    <scope>NUCLEOTIDE SEQUENCE [LARGE SCALE GENOMIC DNA]</scope>
    <source>
        <strain evidence="6 7">JCM 31661</strain>
    </source>
</reference>
<evidence type="ECO:0000256" key="1">
    <source>
        <dbReference type="ARBA" id="ARBA00009437"/>
    </source>
</evidence>
<dbReference type="SUPFAM" id="SSF53850">
    <property type="entry name" value="Periplasmic binding protein-like II"/>
    <property type="match status" value="1"/>
</dbReference>
<dbReference type="PANTHER" id="PTHR30126:SF88">
    <property type="entry name" value="TRANSCRIPTIONAL REGULATOR-RELATED"/>
    <property type="match status" value="1"/>
</dbReference>
<feature type="domain" description="HTH lysR-type" evidence="5">
    <location>
        <begin position="4"/>
        <end position="61"/>
    </location>
</feature>
<dbReference type="InterPro" id="IPR000847">
    <property type="entry name" value="LysR_HTH_N"/>
</dbReference>
<dbReference type="PANTHER" id="PTHR30126">
    <property type="entry name" value="HTH-TYPE TRANSCRIPTIONAL REGULATOR"/>
    <property type="match status" value="1"/>
</dbReference>
<accession>A0ABT2ASU5</accession>
<organism evidence="6 7">
    <name type="scientific">Massilia agri</name>
    <dbReference type="NCBI Taxonomy" id="1886785"/>
    <lineage>
        <taxon>Bacteria</taxon>
        <taxon>Pseudomonadati</taxon>
        <taxon>Pseudomonadota</taxon>
        <taxon>Betaproteobacteria</taxon>
        <taxon>Burkholderiales</taxon>
        <taxon>Oxalobacteraceae</taxon>
        <taxon>Telluria group</taxon>
        <taxon>Massilia</taxon>
    </lineage>
</organism>
<keyword evidence="7" id="KW-1185">Reference proteome</keyword>
<dbReference type="Proteomes" id="UP001206572">
    <property type="component" value="Unassembled WGS sequence"/>
</dbReference>
<dbReference type="Pfam" id="PF00126">
    <property type="entry name" value="HTH_1"/>
    <property type="match status" value="1"/>
</dbReference>
<dbReference type="InterPro" id="IPR005119">
    <property type="entry name" value="LysR_subst-bd"/>
</dbReference>
<dbReference type="RefSeq" id="WP_258830304.1">
    <property type="nucleotide sequence ID" value="NZ_JANUHA010000026.1"/>
</dbReference>
<gene>
    <name evidence="6" type="ORF">NX780_23430</name>
</gene>
<evidence type="ECO:0000256" key="2">
    <source>
        <dbReference type="ARBA" id="ARBA00023015"/>
    </source>
</evidence>
<name>A0ABT2ASU5_9BURK</name>
<comment type="caution">
    <text evidence="6">The sequence shown here is derived from an EMBL/GenBank/DDBJ whole genome shotgun (WGS) entry which is preliminary data.</text>
</comment>
<evidence type="ECO:0000313" key="7">
    <source>
        <dbReference type="Proteomes" id="UP001206572"/>
    </source>
</evidence>
<dbReference type="InterPro" id="IPR036390">
    <property type="entry name" value="WH_DNA-bd_sf"/>
</dbReference>
<sequence length="305" mass="33450">MSPFTFHDLQCFDAVVRAGGFQAAAQALHRSHPAVFAAVGKLERQLGVQLLDRSGYRVRTTPAGSSFHRHAQSLLREMDVLRQHAAQLVAGEETDLHVVIGDLCPRTPALALLSSFFSSHPRTRLHLHFESVTGPSERLLDGKADLMLHGVDKGDARLEWLDLCKVRMLPVAAPGFLPFAVKRTIRPGDMRPFTQCVIRDSARHGAARDYYLVEGAHQCTAADHQMKKEVILQGLAWGHLPDFLIEEELVDGRLVSLAGRYLAGSTEALVAARRADRVHGPIGEALWTFLQTRAPLLQAPSSGAA</sequence>
<keyword evidence="4" id="KW-0804">Transcription</keyword>
<dbReference type="Gene3D" id="3.40.190.290">
    <property type="match status" value="1"/>
</dbReference>
<evidence type="ECO:0000256" key="3">
    <source>
        <dbReference type="ARBA" id="ARBA00023125"/>
    </source>
</evidence>
<dbReference type="Pfam" id="PF03466">
    <property type="entry name" value="LysR_substrate"/>
    <property type="match status" value="1"/>
</dbReference>